<feature type="signal peptide" evidence="1">
    <location>
        <begin position="1"/>
        <end position="24"/>
    </location>
</feature>
<protein>
    <submittedName>
        <fullName evidence="2">cDNA FLJ60591, moderately similar to Gamma-aminobutyric-acid receptor beta-1 subunit</fullName>
    </submittedName>
</protein>
<dbReference type="GO" id="GO:0005230">
    <property type="term" value="F:extracellular ligand-gated monoatomic ion channel activity"/>
    <property type="evidence" value="ECO:0007669"/>
    <property type="project" value="InterPro"/>
</dbReference>
<accession>B4DJD0</accession>
<sequence>MWTVQNRESLGLLSFPVMITMVCCAHSTNEPSNMSYVKETVDRLLKGYDIRLRPDFGGPPVDVGMRIDVASIDMVSEVNMVSGLPRGPAVRLTQMGNGQVPLPSAFHWRSPRPWPLRSHSAPAPRSGTHTRSPLVCNFDTHGLLRCSRGNVLGTILGRTSDCCAVDLLGRSLSVTLAGFPCVFG</sequence>
<organism evidence="2">
    <name type="scientific">Homo sapiens</name>
    <name type="common">Human</name>
    <dbReference type="NCBI Taxonomy" id="9606"/>
    <lineage>
        <taxon>Eukaryota</taxon>
        <taxon>Metazoa</taxon>
        <taxon>Chordata</taxon>
        <taxon>Craniata</taxon>
        <taxon>Vertebrata</taxon>
        <taxon>Euteleostomi</taxon>
        <taxon>Mammalia</taxon>
        <taxon>Eutheria</taxon>
        <taxon>Euarchontoglires</taxon>
        <taxon>Primates</taxon>
        <taxon>Haplorrhini</taxon>
        <taxon>Catarrhini</taxon>
        <taxon>Hominidae</taxon>
        <taxon>Homo</taxon>
    </lineage>
</organism>
<keyword evidence="2" id="KW-0675">Receptor</keyword>
<feature type="chain" id="PRO_5002803621" evidence="1">
    <location>
        <begin position="25"/>
        <end position="184"/>
    </location>
</feature>
<reference evidence="2" key="1">
    <citation type="submission" date="2007-10" db="EMBL/GenBank/DDBJ databases">
        <title>NEDO human cDNA sequencing project focused on splicing variants.</title>
        <authorList>
            <person name="Wakamatsu A."/>
            <person name="Yamamoto J."/>
            <person name="Kimura K."/>
            <person name="Ishii S."/>
            <person name="Watanabe K."/>
            <person name="Sugiyama A."/>
            <person name="Murakawa K."/>
            <person name="Kaida T."/>
            <person name="Tsuchiya K."/>
            <person name="Fukuzumi Y."/>
            <person name="Kumagai A."/>
            <person name="Oishi Y."/>
            <person name="Yamamoto S."/>
            <person name="Ono Y."/>
            <person name="Komori Y."/>
            <person name="Yamazaki M."/>
            <person name="Kisu Y."/>
            <person name="Nishikawa T."/>
            <person name="Sugano S."/>
            <person name="Nomura N."/>
            <person name="Isogai T."/>
        </authorList>
    </citation>
    <scope>NUCLEOTIDE SEQUENCE</scope>
    <source>
        <tissue evidence="2">Subthalamic nucleus</tissue>
    </source>
</reference>
<dbReference type="PeptideAtlas" id="B4DJD0"/>
<dbReference type="Gene3D" id="2.70.170.10">
    <property type="entry name" value="Neurotransmitter-gated ion-channel ligand-binding domain"/>
    <property type="match status" value="1"/>
</dbReference>
<name>B4DJD0_HUMAN</name>
<keyword evidence="1" id="KW-0732">Signal</keyword>
<proteinExistence type="evidence at transcript level"/>
<dbReference type="AlphaFoldDB" id="B4DJD0"/>
<evidence type="ECO:0000256" key="1">
    <source>
        <dbReference type="SAM" id="SignalP"/>
    </source>
</evidence>
<dbReference type="GO" id="GO:0016020">
    <property type="term" value="C:membrane"/>
    <property type="evidence" value="ECO:0007669"/>
    <property type="project" value="InterPro"/>
</dbReference>
<dbReference type="InterPro" id="IPR036734">
    <property type="entry name" value="Neur_chan_lig-bd_sf"/>
</dbReference>
<dbReference type="SUPFAM" id="SSF63712">
    <property type="entry name" value="Nicotinic receptor ligand binding domain-like"/>
    <property type="match status" value="1"/>
</dbReference>
<evidence type="ECO:0000313" key="2">
    <source>
        <dbReference type="EMBL" id="BAG58792.1"/>
    </source>
</evidence>
<dbReference type="EMBL" id="AK296023">
    <property type="protein sequence ID" value="BAG58792.1"/>
    <property type="molecule type" value="mRNA"/>
</dbReference>